<keyword evidence="1 7" id="KW-0732">Signal</keyword>
<dbReference type="HAMAP" id="MF_01183">
    <property type="entry name" value="Chaperone_SurA"/>
    <property type="match status" value="1"/>
</dbReference>
<proteinExistence type="inferred from homology"/>
<dbReference type="InterPro" id="IPR000297">
    <property type="entry name" value="PPIase_PpiC"/>
</dbReference>
<gene>
    <name evidence="7 9" type="primary">surA</name>
    <name evidence="9" type="ORF">GCM10007160_29830</name>
</gene>
<feature type="domain" description="PpiC" evidence="8">
    <location>
        <begin position="285"/>
        <end position="384"/>
    </location>
</feature>
<reference evidence="10" key="1">
    <citation type="journal article" date="2019" name="Int. J. Syst. Evol. Microbiol.">
        <title>The Global Catalogue of Microorganisms (GCM) 10K type strain sequencing project: providing services to taxonomists for standard genome sequencing and annotation.</title>
        <authorList>
            <consortium name="The Broad Institute Genomics Platform"/>
            <consortium name="The Broad Institute Genome Sequencing Center for Infectious Disease"/>
            <person name="Wu L."/>
            <person name="Ma J."/>
        </authorList>
    </citation>
    <scope>NUCLEOTIDE SEQUENCE [LARGE SCALE GENOMIC DNA]</scope>
    <source>
        <strain evidence="10">KCTC 22228</strain>
    </source>
</reference>
<dbReference type="Proteomes" id="UP000653056">
    <property type="component" value="Unassembled WGS sequence"/>
</dbReference>
<keyword evidence="3 7" id="KW-0574">Periplasm</keyword>
<dbReference type="Gene3D" id="3.10.50.40">
    <property type="match status" value="2"/>
</dbReference>
<dbReference type="InterPro" id="IPR023034">
    <property type="entry name" value="PPIase_SurA"/>
</dbReference>
<keyword evidence="10" id="KW-1185">Reference proteome</keyword>
<dbReference type="PROSITE" id="PS50198">
    <property type="entry name" value="PPIC_PPIASE_2"/>
    <property type="match status" value="2"/>
</dbReference>
<feature type="chain" id="PRO_5044907136" description="Chaperone SurA" evidence="7">
    <location>
        <begin position="25"/>
        <end position="429"/>
    </location>
</feature>
<dbReference type="InterPro" id="IPR023058">
    <property type="entry name" value="PPIase_PpiC_CS"/>
</dbReference>
<evidence type="ECO:0000259" key="8">
    <source>
        <dbReference type="PROSITE" id="PS50198"/>
    </source>
</evidence>
<dbReference type="EC" id="5.2.1.8" evidence="7"/>
<dbReference type="InterPro" id="IPR027304">
    <property type="entry name" value="Trigger_fact/SurA_dom_sf"/>
</dbReference>
<dbReference type="SUPFAM" id="SSF54534">
    <property type="entry name" value="FKBP-like"/>
    <property type="match status" value="2"/>
</dbReference>
<evidence type="ECO:0000313" key="9">
    <source>
        <dbReference type="EMBL" id="GGY00158.1"/>
    </source>
</evidence>
<dbReference type="Pfam" id="PF09312">
    <property type="entry name" value="SurA_N"/>
    <property type="match status" value="1"/>
</dbReference>
<comment type="domain">
    <text evidence="7">The PPIase activity resides only in the second parvulin domain. The N-terminal region and the C-terminal tail are necessary and sufficient for the chaperone activity of SurA. The PPIase activity is dispensable for SurA to function as a chaperone. The N-terminal region and the C-terminal tail are also required for porin recognition.</text>
</comment>
<protein>
    <recommendedName>
        <fullName evidence="7">Chaperone SurA</fullName>
    </recommendedName>
    <alternativeName>
        <fullName evidence="7">Peptidyl-prolyl cis-trans isomerase SurA</fullName>
        <shortName evidence="7">PPIase SurA</shortName>
        <ecNumber evidence="7">5.2.1.8</ecNumber>
    </alternativeName>
    <alternativeName>
        <fullName evidence="7">Rotamase SurA</fullName>
    </alternativeName>
</protein>
<evidence type="ECO:0000313" key="10">
    <source>
        <dbReference type="Proteomes" id="UP000653056"/>
    </source>
</evidence>
<dbReference type="EMBL" id="BMXS01000016">
    <property type="protein sequence ID" value="GGY00158.1"/>
    <property type="molecule type" value="Genomic_DNA"/>
</dbReference>
<evidence type="ECO:0000256" key="4">
    <source>
        <dbReference type="ARBA" id="ARBA00023110"/>
    </source>
</evidence>
<dbReference type="Pfam" id="PF00639">
    <property type="entry name" value="Rotamase"/>
    <property type="match status" value="2"/>
</dbReference>
<comment type="caution">
    <text evidence="9">The sequence shown here is derived from an EMBL/GenBank/DDBJ whole genome shotgun (WGS) entry which is preliminary data.</text>
</comment>
<comment type="catalytic activity">
    <reaction evidence="7">
        <text>[protein]-peptidylproline (omega=180) = [protein]-peptidylproline (omega=0)</text>
        <dbReference type="Rhea" id="RHEA:16237"/>
        <dbReference type="Rhea" id="RHEA-COMP:10747"/>
        <dbReference type="Rhea" id="RHEA-COMP:10748"/>
        <dbReference type="ChEBI" id="CHEBI:83833"/>
        <dbReference type="ChEBI" id="CHEBI:83834"/>
        <dbReference type="EC" id="5.2.1.8"/>
    </reaction>
</comment>
<dbReference type="SUPFAM" id="SSF109998">
    <property type="entry name" value="Triger factor/SurA peptide-binding domain-like"/>
    <property type="match status" value="1"/>
</dbReference>
<keyword evidence="6 7" id="KW-0413">Isomerase</keyword>
<evidence type="ECO:0000256" key="2">
    <source>
        <dbReference type="ARBA" id="ARBA00022737"/>
    </source>
</evidence>
<feature type="signal peptide" evidence="7">
    <location>
        <begin position="1"/>
        <end position="24"/>
    </location>
</feature>
<evidence type="ECO:0000256" key="3">
    <source>
        <dbReference type="ARBA" id="ARBA00022764"/>
    </source>
</evidence>
<dbReference type="InterPro" id="IPR015391">
    <property type="entry name" value="SurA_N"/>
</dbReference>
<organism evidence="9 10">
    <name type="scientific">Litchfieldella qijiaojingensis</name>
    <dbReference type="NCBI Taxonomy" id="980347"/>
    <lineage>
        <taxon>Bacteria</taxon>
        <taxon>Pseudomonadati</taxon>
        <taxon>Pseudomonadota</taxon>
        <taxon>Gammaproteobacteria</taxon>
        <taxon>Oceanospirillales</taxon>
        <taxon>Halomonadaceae</taxon>
        <taxon>Litchfieldella</taxon>
    </lineage>
</organism>
<name>A0ABQ2Z2H0_9GAMM</name>
<dbReference type="InterPro" id="IPR046357">
    <property type="entry name" value="PPIase_dom_sf"/>
</dbReference>
<keyword evidence="2 7" id="KW-0677">Repeat</keyword>
<dbReference type="PANTHER" id="PTHR47637:SF1">
    <property type="entry name" value="CHAPERONE SURA"/>
    <property type="match status" value="1"/>
</dbReference>
<comment type="subcellular location">
    <subcellularLocation>
        <location evidence="7">Periplasm</location>
    </subcellularLocation>
    <text evidence="7">Is capable of associating with the outer membrane.</text>
</comment>
<dbReference type="PANTHER" id="PTHR47637">
    <property type="entry name" value="CHAPERONE SURA"/>
    <property type="match status" value="1"/>
</dbReference>
<dbReference type="Gene3D" id="1.10.4030.10">
    <property type="entry name" value="Porin chaperone SurA, peptide-binding domain"/>
    <property type="match status" value="1"/>
</dbReference>
<dbReference type="InterPro" id="IPR050280">
    <property type="entry name" value="OMP_Chaperone_SurA"/>
</dbReference>
<comment type="function">
    <text evidence="7">Chaperone involved in the correct folding and assembly of outer membrane proteins. Recognizes specific patterns of aromatic residues and the orientation of their side chains, which are found more frequently in integral outer membrane proteins. May act in both early periplasmic and late outer membrane-associated steps of protein maturation.</text>
</comment>
<sequence precursor="true">MRSRILAPLGLALALALAPVVALAQAIQPLDRIVAVVNQGAIMASELEERVEQARSQLTGRGISPPSEQALRSQVLDRMILEEIQLQMAEEANLSVDDTELNRTVRGIAESNGMTLEQFADALEADGLTLAGVREEVRREMLMRQLQQRRVASRVNISDREVDRYLERQGANRDARYRLAHILVALPQSPSSSEVSEAQNKIQRLASELAAGADFAELAAAESDGGQALNGGDLGWRRDGELPSLFADVVPHLEVGEVSEPLRSTSGFHLVKLVDREGGAQQAVVREHRARHILIETTPNRDEQRAEALANQIRQRLVNGENFAALAQQFSDDSGSALNGGELGWLRPGQTVPAFEEAMNALEVGEISQPVRSRFGYHIIVVDERRQQDVTREAQRRQVRETLFQRKVNDELEAWLQEIRADAFIEKRL</sequence>
<keyword evidence="5 7" id="KW-0143">Chaperone</keyword>
<dbReference type="PROSITE" id="PS01096">
    <property type="entry name" value="PPIC_PPIASE_1"/>
    <property type="match status" value="1"/>
</dbReference>
<evidence type="ECO:0000256" key="6">
    <source>
        <dbReference type="ARBA" id="ARBA00023235"/>
    </source>
</evidence>
<keyword evidence="4 7" id="KW-0697">Rotamase</keyword>
<evidence type="ECO:0000256" key="7">
    <source>
        <dbReference type="HAMAP-Rule" id="MF_01183"/>
    </source>
</evidence>
<evidence type="ECO:0000256" key="5">
    <source>
        <dbReference type="ARBA" id="ARBA00023186"/>
    </source>
</evidence>
<feature type="domain" description="PpiC" evidence="8">
    <location>
        <begin position="174"/>
        <end position="275"/>
    </location>
</feature>
<accession>A0ABQ2Z2H0</accession>
<evidence type="ECO:0000256" key="1">
    <source>
        <dbReference type="ARBA" id="ARBA00022729"/>
    </source>
</evidence>